<dbReference type="PANTHER" id="PTHR46112">
    <property type="entry name" value="AMINOPEPTIDASE"/>
    <property type="match status" value="1"/>
</dbReference>
<dbReference type="InterPro" id="IPR000587">
    <property type="entry name" value="Creatinase_N"/>
</dbReference>
<comment type="cofactor">
    <cofactor evidence="1">
        <name>Mn(2+)</name>
        <dbReference type="ChEBI" id="CHEBI:29035"/>
    </cofactor>
</comment>
<dbReference type="RefSeq" id="WP_078807495.1">
    <property type="nucleotide sequence ID" value="NZ_FUXI01000017.1"/>
</dbReference>
<dbReference type="STRING" id="263852.SAMN02745116_01562"/>
<evidence type="ECO:0000256" key="3">
    <source>
        <dbReference type="ARBA" id="ARBA00022723"/>
    </source>
</evidence>
<evidence type="ECO:0000256" key="5">
    <source>
        <dbReference type="RuleBase" id="RU000590"/>
    </source>
</evidence>
<dbReference type="GO" id="GO:0004177">
    <property type="term" value="F:aminopeptidase activity"/>
    <property type="evidence" value="ECO:0007669"/>
    <property type="project" value="UniProtKB-KW"/>
</dbReference>
<evidence type="ECO:0000259" key="7">
    <source>
        <dbReference type="Pfam" id="PF01321"/>
    </source>
</evidence>
<dbReference type="Gene3D" id="3.40.350.10">
    <property type="entry name" value="Creatinase/prolidase N-terminal domain"/>
    <property type="match status" value="1"/>
</dbReference>
<keyword evidence="3 5" id="KW-0479">Metal-binding</keyword>
<sequence length="353" mass="39354">MRIKQLREKMQENGLESLMITNLYNLRYITGFTGTSGAAVIGLDEKYLITDSRYIEQAKIQSGHFTIIQQTGDIFNEIARVVEELGVENIAFEETLSYAEYIRLEEAISLPTDVFSVPDFIGEIRQIKEVAEIETVKRACEISDKAFEYILGKIKPDVTEIELANELDFYMRSLGATSVSFDTIVASGVRSALPHGVASEKKLAMNELITFDFGCYYNGYVSDMTRTVALGNVDDELVKIYNIVLEANKRVIDGTKAGVSVADYDKLARDYITEKGYGKYFGHGLGHGIGLEIHEGPIIFQKIDDVLKENQLITDEPGIYLAGRGGVRIEDDLLVTKDGCEILTKSPKELIVL</sequence>
<dbReference type="EMBL" id="FUXI01000017">
    <property type="protein sequence ID" value="SJZ83565.1"/>
    <property type="molecule type" value="Genomic_DNA"/>
</dbReference>
<dbReference type="PROSITE" id="PS00491">
    <property type="entry name" value="PROLINE_PEPTIDASE"/>
    <property type="match status" value="1"/>
</dbReference>
<protein>
    <submittedName>
        <fullName evidence="8">Xaa-Pro aminopeptidase</fullName>
    </submittedName>
</protein>
<dbReference type="InterPro" id="IPR029149">
    <property type="entry name" value="Creatin/AminoP/Spt16_N"/>
</dbReference>
<evidence type="ECO:0000256" key="2">
    <source>
        <dbReference type="ARBA" id="ARBA00008766"/>
    </source>
</evidence>
<dbReference type="InterPro" id="IPR036005">
    <property type="entry name" value="Creatinase/aminopeptidase-like"/>
</dbReference>
<evidence type="ECO:0000256" key="1">
    <source>
        <dbReference type="ARBA" id="ARBA00001936"/>
    </source>
</evidence>
<dbReference type="Pfam" id="PF00557">
    <property type="entry name" value="Peptidase_M24"/>
    <property type="match status" value="1"/>
</dbReference>
<reference evidence="9" key="1">
    <citation type="submission" date="2017-02" db="EMBL/GenBank/DDBJ databases">
        <authorList>
            <person name="Varghese N."/>
            <person name="Submissions S."/>
        </authorList>
    </citation>
    <scope>NUCLEOTIDE SEQUENCE [LARGE SCALE GENOMIC DNA]</scope>
    <source>
        <strain evidence="9">ATCC BAA-1030</strain>
    </source>
</reference>
<proteinExistence type="inferred from homology"/>
<accession>A0A1T4NWI7</accession>
<keyword evidence="8" id="KW-0645">Protease</keyword>
<feature type="domain" description="Peptidase M24" evidence="6">
    <location>
        <begin position="135"/>
        <end position="337"/>
    </location>
</feature>
<dbReference type="InterPro" id="IPR050659">
    <property type="entry name" value="Peptidase_M24B"/>
</dbReference>
<dbReference type="SUPFAM" id="SSF53092">
    <property type="entry name" value="Creatinase/prolidase N-terminal domain"/>
    <property type="match status" value="1"/>
</dbReference>
<dbReference type="PANTHER" id="PTHR46112:SF3">
    <property type="entry name" value="AMINOPEPTIDASE YPDF"/>
    <property type="match status" value="1"/>
</dbReference>
<dbReference type="Pfam" id="PF01321">
    <property type="entry name" value="Creatinase_N"/>
    <property type="match status" value="1"/>
</dbReference>
<name>A0A1T4NWI7_9ENTE</name>
<dbReference type="Gene3D" id="3.90.230.10">
    <property type="entry name" value="Creatinase/methionine aminopeptidase superfamily"/>
    <property type="match status" value="1"/>
</dbReference>
<dbReference type="AlphaFoldDB" id="A0A1T4NWI7"/>
<dbReference type="InterPro" id="IPR001131">
    <property type="entry name" value="Peptidase_M24B_aminopep-P_CS"/>
</dbReference>
<dbReference type="OrthoDB" id="9806388at2"/>
<evidence type="ECO:0000313" key="8">
    <source>
        <dbReference type="EMBL" id="SJZ83565.1"/>
    </source>
</evidence>
<keyword evidence="4" id="KW-0378">Hydrolase</keyword>
<comment type="similarity">
    <text evidence="2 5">Belongs to the peptidase M24B family.</text>
</comment>
<dbReference type="CDD" id="cd01092">
    <property type="entry name" value="APP-like"/>
    <property type="match status" value="1"/>
</dbReference>
<dbReference type="Proteomes" id="UP000190328">
    <property type="component" value="Unassembled WGS sequence"/>
</dbReference>
<evidence type="ECO:0000259" key="6">
    <source>
        <dbReference type="Pfam" id="PF00557"/>
    </source>
</evidence>
<evidence type="ECO:0000313" key="9">
    <source>
        <dbReference type="Proteomes" id="UP000190328"/>
    </source>
</evidence>
<keyword evidence="8" id="KW-0031">Aminopeptidase</keyword>
<dbReference type="InterPro" id="IPR000994">
    <property type="entry name" value="Pept_M24"/>
</dbReference>
<keyword evidence="9" id="KW-1185">Reference proteome</keyword>
<organism evidence="8 9">
    <name type="scientific">Pilibacter termitis</name>
    <dbReference type="NCBI Taxonomy" id="263852"/>
    <lineage>
        <taxon>Bacteria</taxon>
        <taxon>Bacillati</taxon>
        <taxon>Bacillota</taxon>
        <taxon>Bacilli</taxon>
        <taxon>Lactobacillales</taxon>
        <taxon>Enterococcaceae</taxon>
        <taxon>Pilibacter</taxon>
    </lineage>
</organism>
<feature type="domain" description="Creatinase N-terminal" evidence="7">
    <location>
        <begin position="2"/>
        <end position="126"/>
    </location>
</feature>
<dbReference type="FunFam" id="3.90.230.10:FF:000014">
    <property type="entry name" value="Aminopeptidase P family protein"/>
    <property type="match status" value="1"/>
</dbReference>
<evidence type="ECO:0000256" key="4">
    <source>
        <dbReference type="ARBA" id="ARBA00022801"/>
    </source>
</evidence>
<dbReference type="SUPFAM" id="SSF55920">
    <property type="entry name" value="Creatinase/aminopeptidase"/>
    <property type="match status" value="1"/>
</dbReference>
<gene>
    <name evidence="8" type="ORF">SAMN02745116_01562</name>
</gene>
<dbReference type="GO" id="GO:0046872">
    <property type="term" value="F:metal ion binding"/>
    <property type="evidence" value="ECO:0007669"/>
    <property type="project" value="UniProtKB-KW"/>
</dbReference>